<sequence length="222" mass="24042">MGVLGRIKEHIRDETKGYFTHAIVITTSNNSLGATEISYLENALCNKAREVGRVNVDNGDTPLRGTISEEKEAELQEFISYAELAIGALGYRLFEPLDNRQNSPTPSAQIDGKERADDDSAFFLEARGAKGQGLSNADGFVVLSGSKLRTELTASCPESVYRDRARHAEQIGSDNEILRDLQFPSPSAAAQFLMGASANGRTAWVSAAGATLKDLEEQSLDE</sequence>
<comment type="caution">
    <text evidence="2">The sequence shown here is derived from an EMBL/GenBank/DDBJ whole genome shotgun (WGS) entry which is preliminary data.</text>
</comment>
<feature type="domain" description="DUF4357" evidence="1">
    <location>
        <begin position="176"/>
        <end position="212"/>
    </location>
</feature>
<protein>
    <recommendedName>
        <fullName evidence="1">DUF4357 domain-containing protein</fullName>
    </recommendedName>
</protein>
<keyword evidence="3" id="KW-1185">Reference proteome</keyword>
<evidence type="ECO:0000313" key="3">
    <source>
        <dbReference type="Proteomes" id="UP001501461"/>
    </source>
</evidence>
<dbReference type="InterPro" id="IPR025579">
    <property type="entry name" value="DUF4357"/>
</dbReference>
<dbReference type="Proteomes" id="UP001501461">
    <property type="component" value="Unassembled WGS sequence"/>
</dbReference>
<evidence type="ECO:0000313" key="2">
    <source>
        <dbReference type="EMBL" id="GAA2029614.1"/>
    </source>
</evidence>
<dbReference type="EMBL" id="BAAAMN010000011">
    <property type="protein sequence ID" value="GAA2029614.1"/>
    <property type="molecule type" value="Genomic_DNA"/>
</dbReference>
<evidence type="ECO:0000259" key="1">
    <source>
        <dbReference type="Pfam" id="PF14267"/>
    </source>
</evidence>
<organism evidence="2 3">
    <name type="scientific">Yaniella flava</name>
    <dbReference type="NCBI Taxonomy" id="287930"/>
    <lineage>
        <taxon>Bacteria</taxon>
        <taxon>Bacillati</taxon>
        <taxon>Actinomycetota</taxon>
        <taxon>Actinomycetes</taxon>
        <taxon>Micrococcales</taxon>
        <taxon>Micrococcaceae</taxon>
        <taxon>Yaniella</taxon>
    </lineage>
</organism>
<proteinExistence type="predicted"/>
<accession>A0ABN2U805</accession>
<reference evidence="2 3" key="1">
    <citation type="journal article" date="2019" name="Int. J. Syst. Evol. Microbiol.">
        <title>The Global Catalogue of Microorganisms (GCM) 10K type strain sequencing project: providing services to taxonomists for standard genome sequencing and annotation.</title>
        <authorList>
            <consortium name="The Broad Institute Genomics Platform"/>
            <consortium name="The Broad Institute Genome Sequencing Center for Infectious Disease"/>
            <person name="Wu L."/>
            <person name="Ma J."/>
        </authorList>
    </citation>
    <scope>NUCLEOTIDE SEQUENCE [LARGE SCALE GENOMIC DNA]</scope>
    <source>
        <strain evidence="2 3">JCM 13595</strain>
    </source>
</reference>
<dbReference type="Pfam" id="PF14267">
    <property type="entry name" value="DUF4357"/>
    <property type="match status" value="1"/>
</dbReference>
<gene>
    <name evidence="2" type="ORF">GCM10009720_06870</name>
</gene>
<dbReference type="CDD" id="cd10447">
    <property type="entry name" value="GIY-YIG_unchar_2"/>
    <property type="match status" value="1"/>
</dbReference>
<name>A0ABN2U805_9MICC</name>